<accession>A0A6C0H820</accession>
<evidence type="ECO:0000313" key="2">
    <source>
        <dbReference type="EMBL" id="QHT76649.1"/>
    </source>
</evidence>
<organism evidence="2">
    <name type="scientific">viral metagenome</name>
    <dbReference type="NCBI Taxonomy" id="1070528"/>
    <lineage>
        <taxon>unclassified sequences</taxon>
        <taxon>metagenomes</taxon>
        <taxon>organismal metagenomes</taxon>
    </lineage>
</organism>
<dbReference type="AlphaFoldDB" id="A0A6C0H820"/>
<evidence type="ECO:0000259" key="1">
    <source>
        <dbReference type="Pfam" id="PF06054"/>
    </source>
</evidence>
<name>A0A6C0H820_9ZZZZ</name>
<dbReference type="Pfam" id="PF06054">
    <property type="entry name" value="CoiA_nuc"/>
    <property type="match status" value="1"/>
</dbReference>
<dbReference type="SUPFAM" id="SSF52540">
    <property type="entry name" value="P-loop containing nucleoside triphosphate hydrolases"/>
    <property type="match status" value="1"/>
</dbReference>
<dbReference type="Gene3D" id="3.40.50.300">
    <property type="entry name" value="P-loop containing nucleotide triphosphate hydrolases"/>
    <property type="match status" value="2"/>
</dbReference>
<dbReference type="EMBL" id="MN739899">
    <property type="protein sequence ID" value="QHT76649.1"/>
    <property type="molecule type" value="Genomic_DNA"/>
</dbReference>
<dbReference type="InterPro" id="IPR010330">
    <property type="entry name" value="CoiA_nuc"/>
</dbReference>
<reference evidence="2" key="1">
    <citation type="journal article" date="2020" name="Nature">
        <title>Giant virus diversity and host interactions through global metagenomics.</title>
        <authorList>
            <person name="Schulz F."/>
            <person name="Roux S."/>
            <person name="Paez-Espino D."/>
            <person name="Jungbluth S."/>
            <person name="Walsh D.A."/>
            <person name="Denef V.J."/>
            <person name="McMahon K.D."/>
            <person name="Konstantinidis K.T."/>
            <person name="Eloe-Fadrosh E.A."/>
            <person name="Kyrpides N.C."/>
            <person name="Woyke T."/>
        </authorList>
    </citation>
    <scope>NUCLEOTIDE SEQUENCE</scope>
    <source>
        <strain evidence="2">GVMAG-M-3300023179-82</strain>
    </source>
</reference>
<feature type="domain" description="Competence protein CoiA nuclease-like" evidence="1">
    <location>
        <begin position="122"/>
        <end position="199"/>
    </location>
</feature>
<dbReference type="InterPro" id="IPR027417">
    <property type="entry name" value="P-loop_NTPase"/>
</dbReference>
<protein>
    <recommendedName>
        <fullName evidence="1">Competence protein CoiA nuclease-like domain-containing protein</fullName>
    </recommendedName>
</protein>
<sequence length="1207" mass="144500">MNTIKCNCNFDSSFAYIINNINDEPINKINISDYLSNNLLKTEISNMKKFLVCKNKNELIKYESFRKISHFKHKNSNGTTEWHKEWQTKLSEECKKYFGEHNNIIEIRIGKRVADAIIYENVIEFQHSYISINEVKQRGIDYLAYNKKIYWIIDCNDSIIYKEHGDIYLIKFIKDTWKYKNFISNEFIFLNIDNKLFKINPSLVKSNMIDVREYNLDDKFINSLINNINIWNNSEIIQCILYHNQRGAGCGKTYESIQLLNQNEIFKDKNIFIYLTKAHSAKEVIYNELEDQEKRESLENIKIYNKEELISEKKYKISYLNKITNTESTIYIGTIDSFMYAIGNKDIRHNDYFAGIVKSIKDGYVNTTTDGTIKYSSNNIKLNKQCLIIIDEAQDLDPDYIEAICSIMRNTYIDSYIIGDKLQSIWGEHNIHTFLENNDLPNITIKRNTGINHVMRFHNIQFQDFVNNIIDFKKYNLPQIEKICNIENCKYKHENDIKPYNIFEIETIYANDSNDDKVTKLVEKVINYMNNEINNYNYLPNNFMFIFPILSKNYLANRLESRLQDFWINKFNDKYYQDNVLTKNTHWKDKINNNYHKYVYLHKSDEGKSINLKESENATRILSIHSSKGNGSEVVFVFGLTEYSLKKFSNNKNNLVYDSLLHVALTRQKKSLYIGIVNNGDDIYNKFNKFDIEKDIDIQPRIEDIKIHNKYQKIIDYSINTNDIFSYIDEQYIKPYNYESLIPNTDKNIIIDWGHHIIRYYVFLYYIKFNIYNNEVIENKCNPVKQFIAILNKISKLEEISTYLHKDYYEYIKENFCNIDNKNNAKEIPILIFHANEKTKYNKYKTTIIDFILCIQKKIKKSLKTNKLPLLCPLEIVILYYIIKLRDKGIYSDLTIMDIYSIIYYYDECYNLVNEHHNIYECLCKDKFIETNDNDNNNNDIYKDIRESIKNHFEKTKQIQQLYLNYKDYLNNNIDKPSNFKYNLFHLVVYGDKHDNFKITNDYVLIANSDKYVINFIITPHFNKLNFNNIIFDGIMNKYLLLNSCQKHSNYERYNNKEIITCIFTLDSLKPIFINFNVNKDDNNMKENIKSYLLTEYTSKHNIIYQFYQYCKNNKPNDLKQNSISYTYEKITKYINIPKYIEDYFYDINKEIYICKENKKSKQYIEDIFNKINNQELFLNDINNYLIKSINIFLNINEEIIDEYHDL</sequence>
<proteinExistence type="predicted"/>